<feature type="region of interest" description="Disordered" evidence="5">
    <location>
        <begin position="86"/>
        <end position="131"/>
    </location>
</feature>
<keyword evidence="1 6" id="KW-0732">Signal</keyword>
<accession>A0ABP6U0G8</accession>
<reference evidence="8" key="1">
    <citation type="journal article" date="2019" name="Int. J. Syst. Evol. Microbiol.">
        <title>The Global Catalogue of Microorganisms (GCM) 10K type strain sequencing project: providing services to taxonomists for standard genome sequencing and annotation.</title>
        <authorList>
            <consortium name="The Broad Institute Genomics Platform"/>
            <consortium name="The Broad Institute Genome Sequencing Center for Infectious Disease"/>
            <person name="Wu L."/>
            <person name="Ma J."/>
        </authorList>
    </citation>
    <scope>NUCLEOTIDE SEQUENCE [LARGE SCALE GENOMIC DNA]</scope>
    <source>
        <strain evidence="8">JCM 4816</strain>
    </source>
</reference>
<organism evidence="7 8">
    <name type="scientific">Streptomyces prasinosporus</name>
    <dbReference type="NCBI Taxonomy" id="68256"/>
    <lineage>
        <taxon>Bacteria</taxon>
        <taxon>Bacillati</taxon>
        <taxon>Actinomycetota</taxon>
        <taxon>Actinomycetes</taxon>
        <taxon>Kitasatosporales</taxon>
        <taxon>Streptomycetaceae</taxon>
        <taxon>Streptomyces</taxon>
        <taxon>Streptomyces albogriseolus group</taxon>
    </lineage>
</organism>
<dbReference type="RefSeq" id="WP_345581889.1">
    <property type="nucleotide sequence ID" value="NZ_BAAAXF010000054.1"/>
</dbReference>
<dbReference type="InterPro" id="IPR028994">
    <property type="entry name" value="Integrin_alpha_N"/>
</dbReference>
<evidence type="ECO:0000256" key="2">
    <source>
        <dbReference type="ARBA" id="ARBA00022737"/>
    </source>
</evidence>
<protein>
    <submittedName>
        <fullName evidence="7">FG-GAP repeat protein</fullName>
    </submittedName>
</protein>
<dbReference type="Gene3D" id="2.40.128.340">
    <property type="match status" value="1"/>
</dbReference>
<proteinExistence type="predicted"/>
<dbReference type="PROSITE" id="PS51470">
    <property type="entry name" value="FG_GAP"/>
    <property type="match status" value="2"/>
</dbReference>
<dbReference type="SUPFAM" id="SSF69318">
    <property type="entry name" value="Integrin alpha N-terminal domain"/>
    <property type="match status" value="1"/>
</dbReference>
<dbReference type="Pfam" id="PF01839">
    <property type="entry name" value="FG-GAP"/>
    <property type="match status" value="4"/>
</dbReference>
<evidence type="ECO:0000256" key="3">
    <source>
        <dbReference type="ARBA" id="ARBA00022801"/>
    </source>
</evidence>
<dbReference type="PRINTS" id="PR01185">
    <property type="entry name" value="INTEGRINA"/>
</dbReference>
<feature type="signal peptide" evidence="6">
    <location>
        <begin position="1"/>
        <end position="31"/>
    </location>
</feature>
<dbReference type="InterPro" id="IPR013517">
    <property type="entry name" value="FG-GAP"/>
</dbReference>
<dbReference type="InterPro" id="IPR000413">
    <property type="entry name" value="Integrin_alpha"/>
</dbReference>
<evidence type="ECO:0000256" key="5">
    <source>
        <dbReference type="SAM" id="MobiDB-lite"/>
    </source>
</evidence>
<dbReference type="EMBL" id="BAAAXF010000054">
    <property type="protein sequence ID" value="GAA3500468.1"/>
    <property type="molecule type" value="Genomic_DNA"/>
</dbReference>
<keyword evidence="3" id="KW-0378">Hydrolase</keyword>
<evidence type="ECO:0000313" key="8">
    <source>
        <dbReference type="Proteomes" id="UP001501455"/>
    </source>
</evidence>
<dbReference type="PANTHER" id="PTHR23221:SF7">
    <property type="entry name" value="PHOSPHATIDYLINOSITOL-GLYCAN-SPECIFIC PHOSPHOLIPASE D"/>
    <property type="match status" value="1"/>
</dbReference>
<keyword evidence="8" id="KW-1185">Reference proteome</keyword>
<comment type="caution">
    <text evidence="7">The sequence shown here is derived from an EMBL/GenBank/DDBJ whole genome shotgun (WGS) entry which is preliminary data.</text>
</comment>
<keyword evidence="2" id="KW-0677">Repeat</keyword>
<evidence type="ECO:0000256" key="4">
    <source>
        <dbReference type="ARBA" id="ARBA00023180"/>
    </source>
</evidence>
<dbReference type="SMART" id="SM00191">
    <property type="entry name" value="Int_alpha"/>
    <property type="match status" value="6"/>
</dbReference>
<keyword evidence="4" id="KW-0325">Glycoprotein</keyword>
<evidence type="ECO:0000256" key="1">
    <source>
        <dbReference type="ARBA" id="ARBA00022729"/>
    </source>
</evidence>
<feature type="chain" id="PRO_5045279571" evidence="6">
    <location>
        <begin position="32"/>
        <end position="484"/>
    </location>
</feature>
<evidence type="ECO:0000256" key="6">
    <source>
        <dbReference type="SAM" id="SignalP"/>
    </source>
</evidence>
<sequence>MRTKLSTTLATATAAALTGGLLVAATGPAAAAPGLDGDFNGDGYRDVAVTAPLATVGGKNAAGAVTVLYGSPDGAGAHRIQTLTQNSTGVPGSAEEDDQFGSHTAPGDFNGDGYADLAVGAPGEDAGSDTNGGTVVVLWGGSGGLSGATTVSDPSRSSHDWFGQVVAAGDYDGDGRADLAIASDINKVDVYRGGFTKSGATGGRYTVTAPVLKVEGLDIYNLTPGDVDADGRTDLVVDGYEGDSDGEYSYNANYWLRGSSSGVTASGARKLPAGVISDIGDVNGDGHGDIVIGNQWDAGADSAGAARGGAVEIVYGTPDGPDGGIETISQNTAGVPGSNETGDGFGYEVSLGDVNGDGHDDLVVGSPGEDLDGIRDAGMVSVIYGFSGGLSETGTQALEQGTPGVPGNSEENDGFGGEVLLSDVTGDGRADLTVGVPWENSSNGYAVVFESDGARIDTAGRGIGLTQAGISSAGHPLLGFHVNG</sequence>
<dbReference type="Proteomes" id="UP001501455">
    <property type="component" value="Unassembled WGS sequence"/>
</dbReference>
<dbReference type="PANTHER" id="PTHR23221">
    <property type="entry name" value="GLYCOSYLPHOSPHATIDYLINOSITOL PHOSPHOLIPASE D"/>
    <property type="match status" value="1"/>
</dbReference>
<dbReference type="Pfam" id="PF13517">
    <property type="entry name" value="FG-GAP_3"/>
    <property type="match status" value="1"/>
</dbReference>
<dbReference type="InterPro" id="IPR013519">
    <property type="entry name" value="Int_alpha_beta-p"/>
</dbReference>
<dbReference type="Gene3D" id="2.130.10.130">
    <property type="entry name" value="Integrin alpha, N-terminal"/>
    <property type="match status" value="2"/>
</dbReference>
<name>A0ABP6U0G8_9ACTN</name>
<gene>
    <name evidence="7" type="ORF">GCM10019016_075740</name>
</gene>
<evidence type="ECO:0000313" key="7">
    <source>
        <dbReference type="EMBL" id="GAA3500468.1"/>
    </source>
</evidence>